<name>A0A0D9X5D4_9ORYZ</name>
<reference evidence="5 6" key="1">
    <citation type="submission" date="2012-08" db="EMBL/GenBank/DDBJ databases">
        <title>Oryza genome evolution.</title>
        <authorList>
            <person name="Wing R.A."/>
        </authorList>
    </citation>
    <scope>NUCLEOTIDE SEQUENCE</scope>
</reference>
<evidence type="ECO:0000256" key="2">
    <source>
        <dbReference type="ARBA" id="ARBA00022821"/>
    </source>
</evidence>
<dbReference type="PANTHER" id="PTHR23155:SF906">
    <property type="entry name" value="OS08G0205100 PROTEIN"/>
    <property type="match status" value="1"/>
</dbReference>
<dbReference type="InterPro" id="IPR036388">
    <property type="entry name" value="WH-like_DNA-bd_sf"/>
</dbReference>
<keyword evidence="1" id="KW-0677">Repeat</keyword>
<accession>A0A0D9X5D4</accession>
<reference evidence="6" key="2">
    <citation type="submission" date="2013-12" db="EMBL/GenBank/DDBJ databases">
        <authorList>
            <person name="Yu Y."/>
            <person name="Lee S."/>
            <person name="de Baynast K."/>
            <person name="Wissotski M."/>
            <person name="Liu L."/>
            <person name="Talag J."/>
            <person name="Goicoechea J."/>
            <person name="Angelova A."/>
            <person name="Jetty R."/>
            <person name="Kudrna D."/>
            <person name="Golser W."/>
            <person name="Rivera L."/>
            <person name="Zhang J."/>
            <person name="Wing R."/>
        </authorList>
    </citation>
    <scope>NUCLEOTIDE SEQUENCE</scope>
</reference>
<sequence length="538" mass="60972">MMKEWENIGNSLGTPSGANPRLEGMRKILNLSYKNLPFHLRTCLMYLAKYPEDYFIQRDDVIKQWIAEGFVRSSPGQDLEDTGNSYFNELINRGLIKPEQKNYFPRVTGCRVHDMMLDLILSKCQEDNFITVDYNCEDYISMATQHGYNCNKVRRLSLQFKAAKSACRMLTEGREIPDHLAQVRSVSLFGKHASGLPLLLQFKYLRVLHIMWNDGSDRADLTSLSQLLHLRYLMFVGRSCKVELPSRICGLVNLETLEIECSSIVSVPLDIVSLPSLYHLMLQPKWPLNRLPIIKSLRTLDISPSMGMDIKALGELTNLRELKLYFAKKMMLTVGSLGTLWSSIGKLQNLRYLRIIGISGIADEDLLDSLWSFPRSLEIVILRDCGFPRVPRWINSLSNLTLLYMFVSETCTDEVGVLGELPSLISLKLYVYGQIKGTIMFGASGGSFPALEFLFLSCDGDASAQLGFKEGVLPKLERLQLMLYNCLLPPIGMEHLLSLQLIELEGKSKTYPWDAAECALRNAAQAHPNRPALKFHRV</sequence>
<dbReference type="Pfam" id="PF23598">
    <property type="entry name" value="LRR_14"/>
    <property type="match status" value="1"/>
</dbReference>
<keyword evidence="2" id="KW-0611">Plant defense</keyword>
<dbReference type="GO" id="GO:0002758">
    <property type="term" value="P:innate immune response-activating signaling pathway"/>
    <property type="evidence" value="ECO:0007669"/>
    <property type="project" value="UniProtKB-ARBA"/>
</dbReference>
<dbReference type="eggNOG" id="KOG4658">
    <property type="taxonomic scope" value="Eukaryota"/>
</dbReference>
<dbReference type="HOGENOM" id="CLU_000837_14_4_1"/>
<reference evidence="5" key="3">
    <citation type="submission" date="2015-04" db="UniProtKB">
        <authorList>
            <consortium name="EnsemblPlants"/>
        </authorList>
    </citation>
    <scope>IDENTIFICATION</scope>
</reference>
<dbReference type="InterPro" id="IPR044974">
    <property type="entry name" value="Disease_R_plants"/>
</dbReference>
<dbReference type="FunFam" id="1.10.10.10:FF:000322">
    <property type="entry name" value="Probable disease resistance protein At1g63360"/>
    <property type="match status" value="1"/>
</dbReference>
<dbReference type="GO" id="GO:0042742">
    <property type="term" value="P:defense response to bacterium"/>
    <property type="evidence" value="ECO:0007669"/>
    <property type="project" value="UniProtKB-ARBA"/>
</dbReference>
<dbReference type="Proteomes" id="UP000032180">
    <property type="component" value="Chromosome 8"/>
</dbReference>
<dbReference type="EnsemblPlants" id="LPERR08G05570.1">
    <property type="protein sequence ID" value="LPERR08G05570.1"/>
    <property type="gene ID" value="LPERR08G05570"/>
</dbReference>
<dbReference type="InterPro" id="IPR032675">
    <property type="entry name" value="LRR_dom_sf"/>
</dbReference>
<keyword evidence="6" id="KW-1185">Reference proteome</keyword>
<evidence type="ECO:0008006" key="7">
    <source>
        <dbReference type="Google" id="ProtNLM"/>
    </source>
</evidence>
<dbReference type="Gene3D" id="1.10.10.10">
    <property type="entry name" value="Winged helix-like DNA-binding domain superfamily/Winged helix DNA-binding domain"/>
    <property type="match status" value="1"/>
</dbReference>
<dbReference type="SUPFAM" id="SSF52058">
    <property type="entry name" value="L domain-like"/>
    <property type="match status" value="1"/>
</dbReference>
<evidence type="ECO:0000313" key="6">
    <source>
        <dbReference type="Proteomes" id="UP000032180"/>
    </source>
</evidence>
<dbReference type="InterPro" id="IPR058922">
    <property type="entry name" value="WHD_DRP"/>
</dbReference>
<organism evidence="5 6">
    <name type="scientific">Leersia perrieri</name>
    <dbReference type="NCBI Taxonomy" id="77586"/>
    <lineage>
        <taxon>Eukaryota</taxon>
        <taxon>Viridiplantae</taxon>
        <taxon>Streptophyta</taxon>
        <taxon>Embryophyta</taxon>
        <taxon>Tracheophyta</taxon>
        <taxon>Spermatophyta</taxon>
        <taxon>Magnoliopsida</taxon>
        <taxon>Liliopsida</taxon>
        <taxon>Poales</taxon>
        <taxon>Poaceae</taxon>
        <taxon>BOP clade</taxon>
        <taxon>Oryzoideae</taxon>
        <taxon>Oryzeae</taxon>
        <taxon>Oryzinae</taxon>
        <taxon>Leersia</taxon>
    </lineage>
</organism>
<dbReference type="Pfam" id="PF23559">
    <property type="entry name" value="WHD_DRP"/>
    <property type="match status" value="1"/>
</dbReference>
<evidence type="ECO:0000256" key="1">
    <source>
        <dbReference type="ARBA" id="ARBA00022737"/>
    </source>
</evidence>
<dbReference type="InterPro" id="IPR055414">
    <property type="entry name" value="LRR_R13L4/SHOC2-like"/>
</dbReference>
<dbReference type="PANTHER" id="PTHR23155">
    <property type="entry name" value="DISEASE RESISTANCE PROTEIN RP"/>
    <property type="match status" value="1"/>
</dbReference>
<dbReference type="STRING" id="77586.A0A0D9X5D4"/>
<dbReference type="Gramene" id="LPERR08G05570.1">
    <property type="protein sequence ID" value="LPERR08G05570.1"/>
    <property type="gene ID" value="LPERR08G05570"/>
</dbReference>
<evidence type="ECO:0000259" key="4">
    <source>
        <dbReference type="Pfam" id="PF23598"/>
    </source>
</evidence>
<evidence type="ECO:0000259" key="3">
    <source>
        <dbReference type="Pfam" id="PF23559"/>
    </source>
</evidence>
<dbReference type="Gene3D" id="3.80.10.10">
    <property type="entry name" value="Ribonuclease Inhibitor"/>
    <property type="match status" value="1"/>
</dbReference>
<feature type="domain" description="Disease resistance R13L4/SHOC-2-like LRR" evidence="4">
    <location>
        <begin position="182"/>
        <end position="533"/>
    </location>
</feature>
<dbReference type="AlphaFoldDB" id="A0A0D9X5D4"/>
<proteinExistence type="predicted"/>
<dbReference type="GO" id="GO:0009626">
    <property type="term" value="P:plant-type hypersensitive response"/>
    <property type="evidence" value="ECO:0007669"/>
    <property type="project" value="UniProtKB-ARBA"/>
</dbReference>
<feature type="domain" description="Disease resistance protein winged helix" evidence="3">
    <location>
        <begin position="50"/>
        <end position="120"/>
    </location>
</feature>
<evidence type="ECO:0000313" key="5">
    <source>
        <dbReference type="EnsemblPlants" id="LPERR08G05570.1"/>
    </source>
</evidence>
<protein>
    <recommendedName>
        <fullName evidence="7">NB-ARC domain-containing protein</fullName>
    </recommendedName>
</protein>